<dbReference type="PANTHER" id="PTHR40031">
    <property type="entry name" value="HYPOTHETICAL MEMBRANE SPANNING PROTEIN"/>
    <property type="match status" value="1"/>
</dbReference>
<dbReference type="GO" id="GO:0016787">
    <property type="term" value="F:hydrolase activity"/>
    <property type="evidence" value="ECO:0007669"/>
    <property type="project" value="UniProtKB-KW"/>
</dbReference>
<feature type="transmembrane region" description="Helical" evidence="1">
    <location>
        <begin position="146"/>
        <end position="166"/>
    </location>
</feature>
<evidence type="ECO:0000313" key="2">
    <source>
        <dbReference type="EMBL" id="HGG99313.1"/>
    </source>
</evidence>
<dbReference type="PANTHER" id="PTHR40031:SF1">
    <property type="entry name" value="MEMBRANE-BOUND METAL-DEPENDENT HYDROLASE"/>
    <property type="match status" value="1"/>
</dbReference>
<organism evidence="2">
    <name type="scientific">Thermodesulfovibrio aggregans</name>
    <dbReference type="NCBI Taxonomy" id="86166"/>
    <lineage>
        <taxon>Bacteria</taxon>
        <taxon>Pseudomonadati</taxon>
        <taxon>Nitrospirota</taxon>
        <taxon>Thermodesulfovibrionia</taxon>
        <taxon>Thermodesulfovibrionales</taxon>
        <taxon>Thermodesulfovibrionaceae</taxon>
        <taxon>Thermodesulfovibrio</taxon>
    </lineage>
</organism>
<keyword evidence="1" id="KW-0812">Transmembrane</keyword>
<comment type="caution">
    <text evidence="2">The sequence shown here is derived from an EMBL/GenBank/DDBJ whole genome shotgun (WGS) entry which is preliminary data.</text>
</comment>
<keyword evidence="1" id="KW-0472">Membrane</keyword>
<dbReference type="InterPro" id="IPR053170">
    <property type="entry name" value="Transcription_regulator"/>
</dbReference>
<feature type="transmembrane region" description="Helical" evidence="1">
    <location>
        <begin position="80"/>
        <end position="96"/>
    </location>
</feature>
<feature type="transmembrane region" description="Helical" evidence="1">
    <location>
        <begin position="22"/>
        <end position="43"/>
    </location>
</feature>
<dbReference type="AlphaFoldDB" id="A0A7C4AJ58"/>
<name>A0A7C4AJ58_9BACT</name>
<protein>
    <submittedName>
        <fullName evidence="2">Metal-dependent hydrolase</fullName>
    </submittedName>
</protein>
<keyword evidence="1" id="KW-1133">Transmembrane helix</keyword>
<feature type="transmembrane region" description="Helical" evidence="1">
    <location>
        <begin position="55"/>
        <end position="73"/>
    </location>
</feature>
<keyword evidence="2" id="KW-0378">Hydrolase</keyword>
<evidence type="ECO:0000256" key="1">
    <source>
        <dbReference type="SAM" id="Phobius"/>
    </source>
</evidence>
<dbReference type="EMBL" id="DTHO01000022">
    <property type="protein sequence ID" value="HGG99313.1"/>
    <property type="molecule type" value="Genomic_DNA"/>
</dbReference>
<dbReference type="InterPro" id="IPR007404">
    <property type="entry name" value="YdjM-like"/>
</dbReference>
<sequence>MDPITHTLSGFVISRILTKNRLILAVIVVTSLIPDIDVFLRFFSRELFLIHHRGITHGIGALFLFPLLPAIIFRNKTGFIKTYAASFLAYSVHLFFDLTNQYGTKIFSPFEWNSYTLSLTFIIDPYVLFPFLIATVFAIKIKKYEKILCILSLVFVALYIGSKAYLKTEARDFLKEKIEAHQYRLYPLPNDFLRWWFVARYSDEYITGFVDLFTKRVYAEEHYRIINDEAIIKSKEDRSVRAFLSFAKHPMAQIKKEGSTTVVLWRELSYGFLPNDRFTVKVWLKHSSDGYRIINSSLKI</sequence>
<accession>A0A7C4AJ58</accession>
<feature type="transmembrane region" description="Helical" evidence="1">
    <location>
        <begin position="116"/>
        <end position="139"/>
    </location>
</feature>
<gene>
    <name evidence="2" type="ORF">ENV75_02525</name>
</gene>
<dbReference type="Pfam" id="PF04307">
    <property type="entry name" value="YdjM"/>
    <property type="match status" value="1"/>
</dbReference>
<proteinExistence type="predicted"/>
<reference evidence="2" key="1">
    <citation type="journal article" date="2020" name="mSystems">
        <title>Genome- and Community-Level Interaction Insights into Carbon Utilization and Element Cycling Functions of Hydrothermarchaeota in Hydrothermal Sediment.</title>
        <authorList>
            <person name="Zhou Z."/>
            <person name="Liu Y."/>
            <person name="Xu W."/>
            <person name="Pan J."/>
            <person name="Luo Z.H."/>
            <person name="Li M."/>
        </authorList>
    </citation>
    <scope>NUCLEOTIDE SEQUENCE [LARGE SCALE GENOMIC DNA]</scope>
    <source>
        <strain evidence="2">SpSt-788</strain>
    </source>
</reference>